<sequence>MHRNPSAKRVPLLLLGAGVVMAASACSPIVDVEPAEDAANPACAPMMVILPQFVADFPRRETSSQATAAWGDPSRVILRCGVPAPGPTTDQCVNVNGIDWVLREGDGTWTAVTYGRTPATELVFNPDEVAESTILVDLADAAAKIPQTDRCLGAGDTLEVP</sequence>
<dbReference type="EMBL" id="BRVS01000018">
    <property type="protein sequence ID" value="GLB68484.1"/>
    <property type="molecule type" value="Genomic_DNA"/>
</dbReference>
<keyword evidence="1" id="KW-0732">Signal</keyword>
<protein>
    <recommendedName>
        <fullName evidence="4">DUF3515 domain-containing protein</fullName>
    </recommendedName>
</protein>
<feature type="signal peptide" evidence="1">
    <location>
        <begin position="1"/>
        <end position="22"/>
    </location>
</feature>
<dbReference type="InterPro" id="IPR021903">
    <property type="entry name" value="DUF3515"/>
</dbReference>
<dbReference type="RefSeq" id="WP_264796580.1">
    <property type="nucleotide sequence ID" value="NZ_BRVS01000018.1"/>
</dbReference>
<organism evidence="2 3">
    <name type="scientific">Arthrobacter mangrovi</name>
    <dbReference type="NCBI Taxonomy" id="2966350"/>
    <lineage>
        <taxon>Bacteria</taxon>
        <taxon>Bacillati</taxon>
        <taxon>Actinomycetota</taxon>
        <taxon>Actinomycetes</taxon>
        <taxon>Micrococcales</taxon>
        <taxon>Micrococcaceae</taxon>
        <taxon>Arthrobacter</taxon>
    </lineage>
</organism>
<reference evidence="2 3" key="1">
    <citation type="journal article" date="2023" name="Int. J. Syst. Evol. Microbiol.">
        <title>Arthrobacter mangrovi sp. nov., an actinobacterium isolated from the rhizosphere of a mangrove.</title>
        <authorList>
            <person name="Hamada M."/>
            <person name="Saitou S."/>
            <person name="Enomoto N."/>
            <person name="Nanri K."/>
            <person name="Hidaka K."/>
            <person name="Miura T."/>
            <person name="Tamura T."/>
        </authorList>
    </citation>
    <scope>NUCLEOTIDE SEQUENCE [LARGE SCALE GENOMIC DNA]</scope>
    <source>
        <strain evidence="2 3">NBRC 112813</strain>
    </source>
</reference>
<gene>
    <name evidence="2" type="ORF">AHIS1636_29260</name>
</gene>
<dbReference type="Pfam" id="PF12028">
    <property type="entry name" value="DUF3515"/>
    <property type="match status" value="1"/>
</dbReference>
<accession>A0ABQ5MWX6</accession>
<comment type="caution">
    <text evidence="2">The sequence shown here is derived from an EMBL/GenBank/DDBJ whole genome shotgun (WGS) entry which is preliminary data.</text>
</comment>
<name>A0ABQ5MWX6_9MICC</name>
<feature type="chain" id="PRO_5045198216" description="DUF3515 domain-containing protein" evidence="1">
    <location>
        <begin position="23"/>
        <end position="161"/>
    </location>
</feature>
<evidence type="ECO:0000313" key="2">
    <source>
        <dbReference type="EMBL" id="GLB68484.1"/>
    </source>
</evidence>
<keyword evidence="3" id="KW-1185">Reference proteome</keyword>
<proteinExistence type="predicted"/>
<evidence type="ECO:0008006" key="4">
    <source>
        <dbReference type="Google" id="ProtNLM"/>
    </source>
</evidence>
<evidence type="ECO:0000256" key="1">
    <source>
        <dbReference type="SAM" id="SignalP"/>
    </source>
</evidence>
<dbReference type="Proteomes" id="UP001209654">
    <property type="component" value="Unassembled WGS sequence"/>
</dbReference>
<evidence type="ECO:0000313" key="3">
    <source>
        <dbReference type="Proteomes" id="UP001209654"/>
    </source>
</evidence>
<dbReference type="PROSITE" id="PS51257">
    <property type="entry name" value="PROKAR_LIPOPROTEIN"/>
    <property type="match status" value="1"/>
</dbReference>